<reference evidence="8 9" key="1">
    <citation type="journal article" date="2012" name="J. Bacteriol.">
        <title>Complete Genome Sequence of the BTEX-Degrading Bacterium Pseudoxanthomonas spadix BD-a59.</title>
        <authorList>
            <person name="Lee S.H."/>
            <person name="Jin H.M."/>
            <person name="Lee H.J."/>
            <person name="Kim J.M."/>
            <person name="Jeon C.O."/>
        </authorList>
    </citation>
    <scope>NUCLEOTIDE SEQUENCE [LARGE SCALE GENOMIC DNA]</scope>
    <source>
        <strain evidence="8 9">BD-a59</strain>
    </source>
</reference>
<dbReference type="OrthoDB" id="9811343at2"/>
<evidence type="ECO:0000313" key="9">
    <source>
        <dbReference type="Proteomes" id="UP000005870"/>
    </source>
</evidence>
<evidence type="ECO:0000256" key="6">
    <source>
        <dbReference type="ARBA" id="ARBA00023136"/>
    </source>
</evidence>
<evidence type="ECO:0000256" key="2">
    <source>
        <dbReference type="ARBA" id="ARBA00011006"/>
    </source>
</evidence>
<dbReference type="eggNOG" id="COG2261">
    <property type="taxonomic scope" value="Bacteria"/>
</dbReference>
<evidence type="ECO:0008006" key="10">
    <source>
        <dbReference type="Google" id="ProtNLM"/>
    </source>
</evidence>
<dbReference type="KEGG" id="psd:DSC_05730"/>
<dbReference type="AlphaFoldDB" id="G7UQR5"/>
<keyword evidence="5 7" id="KW-1133">Transmembrane helix</keyword>
<comment type="subcellular location">
    <subcellularLocation>
        <location evidence="1">Cell membrane</location>
        <topology evidence="1">Multi-pass membrane protein</topology>
    </subcellularLocation>
</comment>
<sequence length="94" mass="10039">MDNLFGSDSWLYIILVGFVVGLLARLITPNNGRMGCLFTIVLGIAGALLAGWFGRRMGWYAAGEPVGFVGALIGAVVILGLGTLFTRPRGRNIR</sequence>
<evidence type="ECO:0000313" key="8">
    <source>
        <dbReference type="EMBL" id="AER55797.1"/>
    </source>
</evidence>
<feature type="transmembrane region" description="Helical" evidence="7">
    <location>
        <begin position="66"/>
        <end position="85"/>
    </location>
</feature>
<evidence type="ECO:0000256" key="5">
    <source>
        <dbReference type="ARBA" id="ARBA00022989"/>
    </source>
</evidence>
<accession>G7UQR5</accession>
<dbReference type="HOGENOM" id="CLU_160040_2_0_6"/>
<protein>
    <recommendedName>
        <fullName evidence="10">GlsB/YeaQ/YmgE family stress response membrane protein</fullName>
    </recommendedName>
</protein>
<dbReference type="GO" id="GO:0005886">
    <property type="term" value="C:plasma membrane"/>
    <property type="evidence" value="ECO:0007669"/>
    <property type="project" value="UniProtKB-SubCell"/>
</dbReference>
<proteinExistence type="inferred from homology"/>
<dbReference type="STRING" id="1045855.DSC_05730"/>
<feature type="transmembrane region" description="Helical" evidence="7">
    <location>
        <begin position="35"/>
        <end position="54"/>
    </location>
</feature>
<keyword evidence="4 7" id="KW-0812">Transmembrane</keyword>
<evidence type="ECO:0000256" key="4">
    <source>
        <dbReference type="ARBA" id="ARBA00022692"/>
    </source>
</evidence>
<keyword evidence="3" id="KW-1003">Cell membrane</keyword>
<dbReference type="RefSeq" id="WP_014159974.1">
    <property type="nucleotide sequence ID" value="NC_016147.2"/>
</dbReference>
<evidence type="ECO:0000256" key="1">
    <source>
        <dbReference type="ARBA" id="ARBA00004651"/>
    </source>
</evidence>
<comment type="similarity">
    <text evidence="2">Belongs to the UPF0410 family.</text>
</comment>
<evidence type="ECO:0000256" key="3">
    <source>
        <dbReference type="ARBA" id="ARBA00022475"/>
    </source>
</evidence>
<name>G7UQR5_PSEUP</name>
<gene>
    <name evidence="8" type="ordered locus">DSC_05730</name>
</gene>
<dbReference type="EMBL" id="CP003093">
    <property type="protein sequence ID" value="AER55797.1"/>
    <property type="molecule type" value="Genomic_DNA"/>
</dbReference>
<dbReference type="Proteomes" id="UP000005870">
    <property type="component" value="Chromosome"/>
</dbReference>
<dbReference type="Pfam" id="PF04226">
    <property type="entry name" value="Transgly_assoc"/>
    <property type="match status" value="1"/>
</dbReference>
<keyword evidence="6 7" id="KW-0472">Membrane</keyword>
<dbReference type="PANTHER" id="PTHR33884:SF7">
    <property type="entry name" value="BSL8023 PROTEIN"/>
    <property type="match status" value="1"/>
</dbReference>
<feature type="transmembrane region" description="Helical" evidence="7">
    <location>
        <begin position="12"/>
        <end position="28"/>
    </location>
</feature>
<dbReference type="PANTHER" id="PTHR33884">
    <property type="entry name" value="UPF0410 PROTEIN YMGE"/>
    <property type="match status" value="1"/>
</dbReference>
<evidence type="ECO:0000256" key="7">
    <source>
        <dbReference type="SAM" id="Phobius"/>
    </source>
</evidence>
<organism evidence="8 9">
    <name type="scientific">Pseudoxanthomonas spadix (strain BD-a59)</name>
    <dbReference type="NCBI Taxonomy" id="1045855"/>
    <lineage>
        <taxon>Bacteria</taxon>
        <taxon>Pseudomonadati</taxon>
        <taxon>Pseudomonadota</taxon>
        <taxon>Gammaproteobacteria</taxon>
        <taxon>Lysobacterales</taxon>
        <taxon>Lysobacteraceae</taxon>
        <taxon>Pseudoxanthomonas</taxon>
    </lineage>
</organism>
<dbReference type="InterPro" id="IPR007341">
    <property type="entry name" value="Transgly_assoc"/>
</dbReference>
<keyword evidence="9" id="KW-1185">Reference proteome</keyword>